<gene>
    <name evidence="1" type="ORF">TAPDE_002847</name>
</gene>
<dbReference type="AlphaFoldDB" id="R4XAD2"/>
<proteinExistence type="predicted"/>
<comment type="caution">
    <text evidence="1">The sequence shown here is derived from an EMBL/GenBank/DDBJ whole genome shotgun (WGS) entry which is preliminary data.</text>
</comment>
<reference evidence="1 2" key="1">
    <citation type="journal article" date="2013" name="MBio">
        <title>Genome sequencing of the plant pathogen Taphrina deformans, the causal agent of peach leaf curl.</title>
        <authorList>
            <person name="Cisse O.H."/>
            <person name="Almeida J.M.G.C.F."/>
            <person name="Fonseca A."/>
            <person name="Kumar A.A."/>
            <person name="Salojaervi J."/>
            <person name="Overmyer K."/>
            <person name="Hauser P.M."/>
            <person name="Pagni M."/>
        </authorList>
    </citation>
    <scope>NUCLEOTIDE SEQUENCE [LARGE SCALE GENOMIC DNA]</scope>
    <source>
        <strain evidence="2">PYCC 5710 / ATCC 11124 / CBS 356.35 / IMI 108563 / JCM 9778 / NBRC 8474</strain>
    </source>
</reference>
<name>R4XAD2_TAPDE</name>
<keyword evidence="2" id="KW-1185">Reference proteome</keyword>
<protein>
    <submittedName>
        <fullName evidence="1">Uncharacterized protein</fullName>
    </submittedName>
</protein>
<evidence type="ECO:0000313" key="1">
    <source>
        <dbReference type="EMBL" id="CCG82717.1"/>
    </source>
</evidence>
<dbReference type="VEuPathDB" id="FungiDB:TAPDE_002847"/>
<dbReference type="Proteomes" id="UP000013776">
    <property type="component" value="Unassembled WGS sequence"/>
</dbReference>
<organism evidence="1 2">
    <name type="scientific">Taphrina deformans (strain PYCC 5710 / ATCC 11124 / CBS 356.35 / IMI 108563 / JCM 9778 / NBRC 8474)</name>
    <name type="common">Peach leaf curl fungus</name>
    <name type="synonym">Lalaria deformans</name>
    <dbReference type="NCBI Taxonomy" id="1097556"/>
    <lineage>
        <taxon>Eukaryota</taxon>
        <taxon>Fungi</taxon>
        <taxon>Dikarya</taxon>
        <taxon>Ascomycota</taxon>
        <taxon>Taphrinomycotina</taxon>
        <taxon>Taphrinomycetes</taxon>
        <taxon>Taphrinales</taxon>
        <taxon>Taphrinaceae</taxon>
        <taxon>Taphrina</taxon>
    </lineage>
</organism>
<sequence length="144" mass="16550">MLAQKISKTSATAREDICIASLRLCQCVELLVQSDVFPQDRQERRRILNASQAKASIALLKKYPDYLQVVRDNVKQDVPNELFHESARPTLDGLERHLMTNPLSPIPIELLNTFNLLFKLLWICTVRQKDILYSATCRPERSNV</sequence>
<evidence type="ECO:0000313" key="2">
    <source>
        <dbReference type="Proteomes" id="UP000013776"/>
    </source>
</evidence>
<accession>R4XAD2</accession>
<dbReference type="EMBL" id="CAHR02000097">
    <property type="protein sequence ID" value="CCG82717.1"/>
    <property type="molecule type" value="Genomic_DNA"/>
</dbReference>